<reference evidence="1 2" key="1">
    <citation type="submission" date="2017-09" db="EMBL/GenBank/DDBJ databases">
        <title>Depth-based differentiation of microbial function through sediment-hosted aquifers and enrichment of novel symbionts in the deep terrestrial subsurface.</title>
        <authorList>
            <person name="Probst A.J."/>
            <person name="Ladd B."/>
            <person name="Jarett J.K."/>
            <person name="Geller-Mcgrath D.E."/>
            <person name="Sieber C.M."/>
            <person name="Emerson J.B."/>
            <person name="Anantharaman K."/>
            <person name="Thomas B.C."/>
            <person name="Malmstrom R."/>
            <person name="Stieglmeier M."/>
            <person name="Klingl A."/>
            <person name="Woyke T."/>
            <person name="Ryan C.M."/>
            <person name="Banfield J.F."/>
        </authorList>
    </citation>
    <scope>NUCLEOTIDE SEQUENCE [LARGE SCALE GENOMIC DNA]</scope>
    <source>
        <strain evidence="1">CG12_big_fil_rev_8_21_14_0_65_43_15</strain>
    </source>
</reference>
<dbReference type="AlphaFoldDB" id="A0A2J0LLU8"/>
<dbReference type="Proteomes" id="UP000231267">
    <property type="component" value="Unassembled WGS sequence"/>
</dbReference>
<protein>
    <submittedName>
        <fullName evidence="1">CopG family transcriptional regulator</fullName>
    </submittedName>
</protein>
<organism evidence="1 2">
    <name type="scientific">Candidatus Taenaricola geysiri</name>
    <dbReference type="NCBI Taxonomy" id="1974752"/>
    <lineage>
        <taxon>Bacteria</taxon>
        <taxon>Pseudomonadati</taxon>
        <taxon>Candidatus Omnitrophota</taxon>
        <taxon>Candidatus Taenaricola</taxon>
    </lineage>
</organism>
<comment type="caution">
    <text evidence="1">The sequence shown here is derived from an EMBL/GenBank/DDBJ whole genome shotgun (WGS) entry which is preliminary data.</text>
</comment>
<gene>
    <name evidence="1" type="ORF">COW11_02570</name>
</gene>
<proteinExistence type="predicted"/>
<accession>A0A2J0LLU8</accession>
<evidence type="ECO:0000313" key="2">
    <source>
        <dbReference type="Proteomes" id="UP000231267"/>
    </source>
</evidence>
<dbReference type="EMBL" id="PFGP01000055">
    <property type="protein sequence ID" value="PIW66583.1"/>
    <property type="molecule type" value="Genomic_DNA"/>
</dbReference>
<evidence type="ECO:0000313" key="1">
    <source>
        <dbReference type="EMBL" id="PIW66583.1"/>
    </source>
</evidence>
<name>A0A2J0LLU8_9BACT</name>
<sequence length="69" mass="7949">MPIGKLTRIKDVLPPPEELFMPQDTVKVTLSLSKSSIDFFKRQAGLCHTKYQRMIRQIVDMYAAKYSST</sequence>